<dbReference type="Gene3D" id="3.30.70.80">
    <property type="entry name" value="Peptidase S8 propeptide/proteinase inhibitor I9"/>
    <property type="match status" value="1"/>
</dbReference>
<feature type="active site" description="Charge relay system" evidence="5">
    <location>
        <position position="381"/>
    </location>
</feature>
<dbReference type="PROSITE" id="PS00137">
    <property type="entry name" value="SUBTILASE_HIS"/>
    <property type="match status" value="1"/>
</dbReference>
<dbReference type="SUPFAM" id="SSF52743">
    <property type="entry name" value="Subtilisin-like"/>
    <property type="match status" value="1"/>
</dbReference>
<dbReference type="AlphaFoldDB" id="A0A197JYF1"/>
<organism evidence="10 11">
    <name type="scientific">Linnemannia elongata AG-77</name>
    <dbReference type="NCBI Taxonomy" id="1314771"/>
    <lineage>
        <taxon>Eukaryota</taxon>
        <taxon>Fungi</taxon>
        <taxon>Fungi incertae sedis</taxon>
        <taxon>Mucoromycota</taxon>
        <taxon>Mortierellomycotina</taxon>
        <taxon>Mortierellomycetes</taxon>
        <taxon>Mortierellales</taxon>
        <taxon>Mortierellaceae</taxon>
        <taxon>Linnemannia</taxon>
    </lineage>
</organism>
<feature type="active site" description="Charge relay system" evidence="5">
    <location>
        <position position="187"/>
    </location>
</feature>
<feature type="signal peptide" evidence="7">
    <location>
        <begin position="1"/>
        <end position="22"/>
    </location>
</feature>
<evidence type="ECO:0000259" key="8">
    <source>
        <dbReference type="Pfam" id="PF00082"/>
    </source>
</evidence>
<gene>
    <name evidence="10" type="ORF">K457DRAFT_138053</name>
</gene>
<evidence type="ECO:0000256" key="4">
    <source>
        <dbReference type="ARBA" id="ARBA00022825"/>
    </source>
</evidence>
<evidence type="ECO:0000256" key="6">
    <source>
        <dbReference type="RuleBase" id="RU003355"/>
    </source>
</evidence>
<dbReference type="Proteomes" id="UP000078512">
    <property type="component" value="Unassembled WGS sequence"/>
</dbReference>
<dbReference type="FunFam" id="3.40.50.200:FF:000007">
    <property type="entry name" value="Subtilisin-like serine protease"/>
    <property type="match status" value="1"/>
</dbReference>
<dbReference type="PRINTS" id="PR00723">
    <property type="entry name" value="SUBTILISIN"/>
</dbReference>
<evidence type="ECO:0000259" key="9">
    <source>
        <dbReference type="Pfam" id="PF05922"/>
    </source>
</evidence>
<evidence type="ECO:0000256" key="1">
    <source>
        <dbReference type="ARBA" id="ARBA00011073"/>
    </source>
</evidence>
<dbReference type="InterPro" id="IPR023827">
    <property type="entry name" value="Peptidase_S8_Asp-AS"/>
</dbReference>
<dbReference type="InterPro" id="IPR050131">
    <property type="entry name" value="Peptidase_S8_subtilisin-like"/>
</dbReference>
<dbReference type="InterPro" id="IPR022398">
    <property type="entry name" value="Peptidase_S8_His-AS"/>
</dbReference>
<comment type="similarity">
    <text evidence="1 5 6">Belongs to the peptidase S8 family.</text>
</comment>
<dbReference type="Gene3D" id="3.40.50.200">
    <property type="entry name" value="Peptidase S8/S53 domain"/>
    <property type="match status" value="1"/>
</dbReference>
<dbReference type="InterPro" id="IPR036852">
    <property type="entry name" value="Peptidase_S8/S53_dom_sf"/>
</dbReference>
<feature type="chain" id="PRO_5008276390" evidence="7">
    <location>
        <begin position="23"/>
        <end position="452"/>
    </location>
</feature>
<reference evidence="10 11" key="1">
    <citation type="submission" date="2016-05" db="EMBL/GenBank/DDBJ databases">
        <title>Genome sequencing reveals origins of a unique bacterial endosymbiosis in the earliest lineages of terrestrial Fungi.</title>
        <authorList>
            <consortium name="DOE Joint Genome Institute"/>
            <person name="Uehling J."/>
            <person name="Gryganskyi A."/>
            <person name="Hameed K."/>
            <person name="Tschaplinski T."/>
            <person name="Misztal P."/>
            <person name="Wu S."/>
            <person name="Desiro A."/>
            <person name="Vande Pol N."/>
            <person name="Du Z.-Y."/>
            <person name="Zienkiewicz A."/>
            <person name="Zienkiewicz K."/>
            <person name="Morin E."/>
            <person name="Tisserant E."/>
            <person name="Splivallo R."/>
            <person name="Hainaut M."/>
            <person name="Henrissat B."/>
            <person name="Ohm R."/>
            <person name="Kuo A."/>
            <person name="Yan J."/>
            <person name="Lipzen A."/>
            <person name="Nolan M."/>
            <person name="Labutti K."/>
            <person name="Barry K."/>
            <person name="Goldstein A."/>
            <person name="Labbe J."/>
            <person name="Schadt C."/>
            <person name="Tuskan G."/>
            <person name="Grigoriev I."/>
            <person name="Martin F."/>
            <person name="Vilgalys R."/>
            <person name="Bonito G."/>
        </authorList>
    </citation>
    <scope>NUCLEOTIDE SEQUENCE [LARGE SCALE GENOMIC DNA]</scope>
    <source>
        <strain evidence="10 11">AG-77</strain>
    </source>
</reference>
<dbReference type="GO" id="GO:0005615">
    <property type="term" value="C:extracellular space"/>
    <property type="evidence" value="ECO:0007669"/>
    <property type="project" value="TreeGrafter"/>
</dbReference>
<evidence type="ECO:0000256" key="5">
    <source>
        <dbReference type="PROSITE-ProRule" id="PRU01240"/>
    </source>
</evidence>
<dbReference type="InterPro" id="IPR010259">
    <property type="entry name" value="S8pro/Inhibitor_I9"/>
</dbReference>
<keyword evidence="7" id="KW-0732">Signal</keyword>
<sequence>MLLKLSTVAAVVLLAVTSSTQAFPTTSPSFLHSSDRFLAPIVSSVEADTIPDSYFVVFKDGVRVHEHSAWVQELHHQDVAANGAMWDGGEFGGEDEFMSGVRHVYDMGSFQGLAGRFRPEVLNEIRRNPDVAYIERDQMVYTSKIATQKNAPWGLARISHRKNAFKNRGKYVHDTKGGDGVTVFVIDTGISVNHNEFEGRASWGATIPYGDSDTDGNGHGTHCAGTIGSAAYGVSKKAEVVAVKVLRSNGSGTMSDVVAGVDFAIQEHLSLRAKKGGAYKGSVANMSLGGGKSRPLDAAVSNAVDQGLHFAVAAGNDNRDACNYSPAGVEAAVTVGASSSDDSRAYFSNHGPCVDIFGPGKDIESTWIGSNTARRTISGTSMASPHVAGLIAYYLSLAPESDSGFHSGTYTPKEMKALLKETATRDALTDVNYRTPNLLIYNNVDKQNYFAW</sequence>
<dbReference type="Pfam" id="PF00082">
    <property type="entry name" value="Peptidase_S8"/>
    <property type="match status" value="1"/>
</dbReference>
<dbReference type="InterPro" id="IPR023828">
    <property type="entry name" value="Peptidase_S8_Ser-AS"/>
</dbReference>
<dbReference type="GO" id="GO:0004252">
    <property type="term" value="F:serine-type endopeptidase activity"/>
    <property type="evidence" value="ECO:0007669"/>
    <property type="project" value="UniProtKB-UniRule"/>
</dbReference>
<dbReference type="InterPro" id="IPR034193">
    <property type="entry name" value="PCSK9_ProteinaseK-like"/>
</dbReference>
<keyword evidence="3 5" id="KW-0378">Hydrolase</keyword>
<dbReference type="CDD" id="cd04077">
    <property type="entry name" value="Peptidases_S8_PCSK9_ProteinaseK_like"/>
    <property type="match status" value="1"/>
</dbReference>
<dbReference type="STRING" id="1314771.A0A197JYF1"/>
<dbReference type="InterPro" id="IPR000209">
    <property type="entry name" value="Peptidase_S8/S53_dom"/>
</dbReference>
<proteinExistence type="inferred from homology"/>
<feature type="domain" description="Inhibitor I9" evidence="9">
    <location>
        <begin position="53"/>
        <end position="142"/>
    </location>
</feature>
<evidence type="ECO:0000256" key="7">
    <source>
        <dbReference type="SAM" id="SignalP"/>
    </source>
</evidence>
<dbReference type="OrthoDB" id="206201at2759"/>
<dbReference type="Pfam" id="PF05922">
    <property type="entry name" value="Inhibitor_I9"/>
    <property type="match status" value="1"/>
</dbReference>
<dbReference type="GO" id="GO:0006508">
    <property type="term" value="P:proteolysis"/>
    <property type="evidence" value="ECO:0007669"/>
    <property type="project" value="UniProtKB-KW"/>
</dbReference>
<keyword evidence="4 5" id="KW-0720">Serine protease</keyword>
<name>A0A197JYF1_9FUNG</name>
<feature type="active site" description="Charge relay system" evidence="5">
    <location>
        <position position="219"/>
    </location>
</feature>
<evidence type="ECO:0000313" key="10">
    <source>
        <dbReference type="EMBL" id="OAQ29279.1"/>
    </source>
</evidence>
<protein>
    <submittedName>
        <fullName evidence="10">Alkaline serine protease Pen c2</fullName>
    </submittedName>
</protein>
<keyword evidence="2 5" id="KW-0645">Protease</keyword>
<evidence type="ECO:0000313" key="11">
    <source>
        <dbReference type="Proteomes" id="UP000078512"/>
    </source>
</evidence>
<dbReference type="PANTHER" id="PTHR43806:SF11">
    <property type="entry name" value="CEREVISIN-RELATED"/>
    <property type="match status" value="1"/>
</dbReference>
<dbReference type="PROSITE" id="PS00138">
    <property type="entry name" value="SUBTILASE_SER"/>
    <property type="match status" value="1"/>
</dbReference>
<dbReference type="InterPro" id="IPR037045">
    <property type="entry name" value="S8pro/Inhibitor_I9_sf"/>
</dbReference>
<dbReference type="InterPro" id="IPR015500">
    <property type="entry name" value="Peptidase_S8_subtilisin-rel"/>
</dbReference>
<dbReference type="EMBL" id="KV442042">
    <property type="protein sequence ID" value="OAQ29279.1"/>
    <property type="molecule type" value="Genomic_DNA"/>
</dbReference>
<evidence type="ECO:0000256" key="3">
    <source>
        <dbReference type="ARBA" id="ARBA00022801"/>
    </source>
</evidence>
<feature type="domain" description="Peptidase S8/S53" evidence="8">
    <location>
        <begin position="178"/>
        <end position="427"/>
    </location>
</feature>
<accession>A0A197JYF1</accession>
<dbReference type="PROSITE" id="PS00136">
    <property type="entry name" value="SUBTILASE_ASP"/>
    <property type="match status" value="1"/>
</dbReference>
<keyword evidence="11" id="KW-1185">Reference proteome</keyword>
<dbReference type="PROSITE" id="PS51892">
    <property type="entry name" value="SUBTILASE"/>
    <property type="match status" value="1"/>
</dbReference>
<dbReference type="PANTHER" id="PTHR43806">
    <property type="entry name" value="PEPTIDASE S8"/>
    <property type="match status" value="1"/>
</dbReference>
<evidence type="ECO:0000256" key="2">
    <source>
        <dbReference type="ARBA" id="ARBA00022670"/>
    </source>
</evidence>